<dbReference type="AlphaFoldDB" id="A0A4Y9ZK67"/>
<organism evidence="2 3">
    <name type="scientific">Hericium alpestre</name>
    <dbReference type="NCBI Taxonomy" id="135208"/>
    <lineage>
        <taxon>Eukaryota</taxon>
        <taxon>Fungi</taxon>
        <taxon>Dikarya</taxon>
        <taxon>Basidiomycota</taxon>
        <taxon>Agaricomycotina</taxon>
        <taxon>Agaricomycetes</taxon>
        <taxon>Russulales</taxon>
        <taxon>Hericiaceae</taxon>
        <taxon>Hericium</taxon>
    </lineage>
</organism>
<dbReference type="EMBL" id="SFCI01001705">
    <property type="protein sequence ID" value="TFY75132.1"/>
    <property type="molecule type" value="Genomic_DNA"/>
</dbReference>
<feature type="compositionally biased region" description="Basic and acidic residues" evidence="1">
    <location>
        <begin position="210"/>
        <end position="222"/>
    </location>
</feature>
<feature type="region of interest" description="Disordered" evidence="1">
    <location>
        <begin position="164"/>
        <end position="194"/>
    </location>
</feature>
<comment type="caution">
    <text evidence="2">The sequence shown here is derived from an EMBL/GenBank/DDBJ whole genome shotgun (WGS) entry which is preliminary data.</text>
</comment>
<evidence type="ECO:0000313" key="3">
    <source>
        <dbReference type="Proteomes" id="UP000298061"/>
    </source>
</evidence>
<accession>A0A4Y9ZK67</accession>
<protein>
    <submittedName>
        <fullName evidence="2">Uncharacterized protein</fullName>
    </submittedName>
</protein>
<feature type="region of interest" description="Disordered" evidence="1">
    <location>
        <begin position="207"/>
        <end position="241"/>
    </location>
</feature>
<sequence length="687" mass="74368">MPRQRVAEDELVRAGPSYLQNRLYFLEQKQSENRQEIVRYKQEIVKYKQITEEHLRMLELKQRETEGELAELKALTKKQLAVQHRKDVVADEPGPLNANSSMRDQVKDAVAVRVRDGVKVGSNVKAKNGAKAKDPVDEAHHVGPAIQVRDAVKVGSNVKVKDGVKSKGSVDKVHHDDPASVAQGLEDTTPSRGDTLKVALNPSCSGETRLLLHDSSQDRPAERPPTSPKLKPTYHPVPSLDIAPRSSRNDLLYQYRALSPFPGVKFADLMADNPSKRWFGKNTPLTKDPLQLCPAALVTLSFPGLGANQTIYFTLTHGPFTSNDLGRLAARQIAAQLEEIAVSALLLVVAHVLILHITARRENVAVLAAAEVRRALAARAEARGSDAAFSDSVAVSESRRDALYVVEGESDDAETSVALAPTASAAVEHPVQAEPSPYADSSGRYYPGTYLYNPSYPPVDEPSGYWQSPFDAGVGRFEGVDLTELELPNQRAPVSSDFGLNSSYTGNSTIDAYGCDTYDQAALQGPAQPSSFPEMPCWPAPAPEEIPEPYPDDWLDTNALPPAQPNSWEIPSLYMTCDVPSPSAVSFADSLFDYLSGPDSPAATSVDSCSSDWPSEASFDTPAIGTALLCVAAHIYAGASSRSASGSGSKRRREDRDVVAQPAAKKPGTLSRDQHAIAAKWIDQEEA</sequence>
<evidence type="ECO:0000313" key="2">
    <source>
        <dbReference type="EMBL" id="TFY75132.1"/>
    </source>
</evidence>
<feature type="compositionally biased region" description="Basic and acidic residues" evidence="1">
    <location>
        <begin position="164"/>
        <end position="178"/>
    </location>
</feature>
<reference evidence="2 3" key="1">
    <citation type="submission" date="2019-02" db="EMBL/GenBank/DDBJ databases">
        <title>Genome sequencing of the rare red list fungi Hericium alpestre (H. flagellum).</title>
        <authorList>
            <person name="Buettner E."/>
            <person name="Kellner H."/>
        </authorList>
    </citation>
    <scope>NUCLEOTIDE SEQUENCE [LARGE SCALE GENOMIC DNA]</scope>
    <source>
        <strain evidence="2 3">DSM 108284</strain>
    </source>
</reference>
<keyword evidence="3" id="KW-1185">Reference proteome</keyword>
<feature type="region of interest" description="Disordered" evidence="1">
    <location>
        <begin position="641"/>
        <end position="674"/>
    </location>
</feature>
<evidence type="ECO:0000256" key="1">
    <source>
        <dbReference type="SAM" id="MobiDB-lite"/>
    </source>
</evidence>
<proteinExistence type="predicted"/>
<name>A0A4Y9ZK67_9AGAM</name>
<dbReference type="Proteomes" id="UP000298061">
    <property type="component" value="Unassembled WGS sequence"/>
</dbReference>
<gene>
    <name evidence="2" type="ORF">EWM64_g8880</name>
</gene>